<name>A0A8S5TPN3_9CAUD</name>
<protein>
    <recommendedName>
        <fullName evidence="1">Thoeris anti-defense 2-like domain-containing protein</fullName>
    </recommendedName>
</protein>
<evidence type="ECO:0000313" key="2">
    <source>
        <dbReference type="EMBL" id="DAF65097.1"/>
    </source>
</evidence>
<dbReference type="EMBL" id="BK032874">
    <property type="protein sequence ID" value="DAF65097.1"/>
    <property type="molecule type" value="Genomic_DNA"/>
</dbReference>
<proteinExistence type="predicted"/>
<evidence type="ECO:0000259" key="1">
    <source>
        <dbReference type="Pfam" id="PF11195"/>
    </source>
</evidence>
<dbReference type="Pfam" id="PF11195">
    <property type="entry name" value="Tad2-like"/>
    <property type="match status" value="1"/>
</dbReference>
<sequence>MKFSEAFKMMKQDIGMKLPSWDGYWWWDEESKTILMYTKDGNCMDIRETQVVEYTLQNIMSDEWIPANGQNCPILGGKATFSFSEAIKYLKRGMKVAREGWNGKKQYIQLATGISYRTAAGRIINCEHEAIGNKAIAFVGTSGVQMGWLASQADMLADD</sequence>
<dbReference type="InterPro" id="IPR021361">
    <property type="entry name" value="Tad2-like_dom"/>
</dbReference>
<feature type="domain" description="Thoeris anti-defense 2-like" evidence="1">
    <location>
        <begin position="82"/>
        <end position="159"/>
    </location>
</feature>
<reference evidence="2" key="1">
    <citation type="journal article" date="2021" name="Proc. Natl. Acad. Sci. U.S.A.">
        <title>A Catalog of Tens of Thousands of Viruses from Human Metagenomes Reveals Hidden Associations with Chronic Diseases.</title>
        <authorList>
            <person name="Tisza M.J."/>
            <person name="Buck C.B."/>
        </authorList>
    </citation>
    <scope>NUCLEOTIDE SEQUENCE</scope>
    <source>
        <strain evidence="2">Ct03815</strain>
    </source>
</reference>
<accession>A0A8S5TPN3</accession>
<organism evidence="2">
    <name type="scientific">Siphoviridae sp. ct03815</name>
    <dbReference type="NCBI Taxonomy" id="2827759"/>
    <lineage>
        <taxon>Viruses</taxon>
        <taxon>Duplodnaviria</taxon>
        <taxon>Heunggongvirae</taxon>
        <taxon>Uroviricota</taxon>
        <taxon>Caudoviricetes</taxon>
    </lineage>
</organism>